<feature type="domain" description="HTH tetR-type" evidence="5">
    <location>
        <begin position="8"/>
        <end position="68"/>
    </location>
</feature>
<dbReference type="SUPFAM" id="SSF48498">
    <property type="entry name" value="Tetracyclin repressor-like, C-terminal domain"/>
    <property type="match status" value="1"/>
</dbReference>
<accession>A0A4R5DIL1</accession>
<dbReference type="RefSeq" id="WP_131893336.1">
    <property type="nucleotide sequence ID" value="NZ_SMKZ01000009.1"/>
</dbReference>
<dbReference type="Pfam" id="PF00440">
    <property type="entry name" value="TetR_N"/>
    <property type="match status" value="1"/>
</dbReference>
<dbReference type="OrthoDB" id="9796019at2"/>
<dbReference type="AlphaFoldDB" id="A0A4R5DIL1"/>
<dbReference type="PANTHER" id="PTHR30055">
    <property type="entry name" value="HTH-TYPE TRANSCRIPTIONAL REGULATOR RUTR"/>
    <property type="match status" value="1"/>
</dbReference>
<dbReference type="Proteomes" id="UP000294739">
    <property type="component" value="Unassembled WGS sequence"/>
</dbReference>
<evidence type="ECO:0000313" key="7">
    <source>
        <dbReference type="Proteomes" id="UP000294739"/>
    </source>
</evidence>
<dbReference type="InterPro" id="IPR036271">
    <property type="entry name" value="Tet_transcr_reg_TetR-rel_C_sf"/>
</dbReference>
<comment type="caution">
    <text evidence="6">The sequence shown here is derived from an EMBL/GenBank/DDBJ whole genome shotgun (WGS) entry which is preliminary data.</text>
</comment>
<dbReference type="InParanoid" id="A0A4R5DIL1"/>
<dbReference type="Gene3D" id="1.10.10.60">
    <property type="entry name" value="Homeodomain-like"/>
    <property type="match status" value="1"/>
</dbReference>
<evidence type="ECO:0000256" key="1">
    <source>
        <dbReference type="ARBA" id="ARBA00023015"/>
    </source>
</evidence>
<dbReference type="Gene3D" id="1.10.357.10">
    <property type="entry name" value="Tetracycline Repressor, domain 2"/>
    <property type="match status" value="1"/>
</dbReference>
<organism evidence="6 7">
    <name type="scientific">Jiangella asiatica</name>
    <dbReference type="NCBI Taxonomy" id="2530372"/>
    <lineage>
        <taxon>Bacteria</taxon>
        <taxon>Bacillati</taxon>
        <taxon>Actinomycetota</taxon>
        <taxon>Actinomycetes</taxon>
        <taxon>Jiangellales</taxon>
        <taxon>Jiangellaceae</taxon>
        <taxon>Jiangella</taxon>
    </lineage>
</organism>
<evidence type="ECO:0000313" key="6">
    <source>
        <dbReference type="EMBL" id="TDE11781.1"/>
    </source>
</evidence>
<dbReference type="PANTHER" id="PTHR30055:SF149">
    <property type="entry name" value="TETR-FAMILY TRANSCRIPTIONAL REGULATOR"/>
    <property type="match status" value="1"/>
</dbReference>
<reference evidence="6 7" key="1">
    <citation type="submission" date="2019-03" db="EMBL/GenBank/DDBJ databases">
        <title>Draft genome sequences of novel Actinobacteria.</title>
        <authorList>
            <person name="Sahin N."/>
            <person name="Ay H."/>
            <person name="Saygin H."/>
        </authorList>
    </citation>
    <scope>NUCLEOTIDE SEQUENCE [LARGE SCALE GENOMIC DNA]</scope>
    <source>
        <strain evidence="6 7">5K138</strain>
    </source>
</reference>
<dbReference type="InterPro" id="IPR001647">
    <property type="entry name" value="HTH_TetR"/>
</dbReference>
<sequence length="205" mass="22406">MSPRPRAEAREDAILLATLELLAQIGYGAMSMDAVAARARASKATIYRRWSGKAELVVAAVERHTRDQAGDHDSGPDTADLRTDLTLVLQDMRDRLVGQSAQLVLGLMTAMRDDAELARAVRSRLIDGKRESFAPVLRRACERGDAPGAVDHELLAEVSSAILFSRVFVTGESLDDGVIAHLVDDVLLPLVHRHDRSDSSDRSDR</sequence>
<evidence type="ECO:0000256" key="2">
    <source>
        <dbReference type="ARBA" id="ARBA00023125"/>
    </source>
</evidence>
<keyword evidence="2 4" id="KW-0238">DNA-binding</keyword>
<dbReference type="PRINTS" id="PR00455">
    <property type="entry name" value="HTHTETR"/>
</dbReference>
<keyword evidence="1" id="KW-0805">Transcription regulation</keyword>
<gene>
    <name evidence="6" type="ORF">E1269_08425</name>
</gene>
<feature type="DNA-binding region" description="H-T-H motif" evidence="4">
    <location>
        <begin position="31"/>
        <end position="50"/>
    </location>
</feature>
<dbReference type="InterPro" id="IPR050109">
    <property type="entry name" value="HTH-type_TetR-like_transc_reg"/>
</dbReference>
<dbReference type="SUPFAM" id="SSF46689">
    <property type="entry name" value="Homeodomain-like"/>
    <property type="match status" value="1"/>
</dbReference>
<dbReference type="Pfam" id="PF16859">
    <property type="entry name" value="TetR_C_11"/>
    <property type="match status" value="1"/>
</dbReference>
<dbReference type="PROSITE" id="PS01081">
    <property type="entry name" value="HTH_TETR_1"/>
    <property type="match status" value="1"/>
</dbReference>
<evidence type="ECO:0000256" key="3">
    <source>
        <dbReference type="ARBA" id="ARBA00023163"/>
    </source>
</evidence>
<protein>
    <submittedName>
        <fullName evidence="6">TetR/AcrR family transcriptional regulator</fullName>
    </submittedName>
</protein>
<dbReference type="GO" id="GO:0003700">
    <property type="term" value="F:DNA-binding transcription factor activity"/>
    <property type="evidence" value="ECO:0007669"/>
    <property type="project" value="TreeGrafter"/>
</dbReference>
<dbReference type="EMBL" id="SMKZ01000009">
    <property type="protein sequence ID" value="TDE11781.1"/>
    <property type="molecule type" value="Genomic_DNA"/>
</dbReference>
<name>A0A4R5DIL1_9ACTN</name>
<proteinExistence type="predicted"/>
<dbReference type="InterPro" id="IPR023772">
    <property type="entry name" value="DNA-bd_HTH_TetR-type_CS"/>
</dbReference>
<evidence type="ECO:0000256" key="4">
    <source>
        <dbReference type="PROSITE-ProRule" id="PRU00335"/>
    </source>
</evidence>
<dbReference type="InterPro" id="IPR011075">
    <property type="entry name" value="TetR_C"/>
</dbReference>
<dbReference type="InterPro" id="IPR009057">
    <property type="entry name" value="Homeodomain-like_sf"/>
</dbReference>
<keyword evidence="3" id="KW-0804">Transcription</keyword>
<keyword evidence="7" id="KW-1185">Reference proteome</keyword>
<dbReference type="GO" id="GO:0000976">
    <property type="term" value="F:transcription cis-regulatory region binding"/>
    <property type="evidence" value="ECO:0007669"/>
    <property type="project" value="TreeGrafter"/>
</dbReference>
<evidence type="ECO:0000259" key="5">
    <source>
        <dbReference type="PROSITE" id="PS50977"/>
    </source>
</evidence>
<dbReference type="PROSITE" id="PS50977">
    <property type="entry name" value="HTH_TETR_2"/>
    <property type="match status" value="1"/>
</dbReference>